<dbReference type="InterPro" id="IPR029062">
    <property type="entry name" value="Class_I_gatase-like"/>
</dbReference>
<dbReference type="RefSeq" id="WP_165058615.1">
    <property type="nucleotide sequence ID" value="NZ_CP072829.1"/>
</dbReference>
<evidence type="ECO:0000313" key="5">
    <source>
        <dbReference type="Proteomes" id="UP000671910"/>
    </source>
</evidence>
<accession>A0A9E6STT7</accession>
<dbReference type="EMBL" id="WPCR01000003">
    <property type="protein sequence ID" value="NHM13818.1"/>
    <property type="molecule type" value="Genomic_DNA"/>
</dbReference>
<feature type="domain" description="DJ-1/PfpI" evidence="1">
    <location>
        <begin position="2"/>
        <end position="164"/>
    </location>
</feature>
<dbReference type="InterPro" id="IPR006287">
    <property type="entry name" value="DJ-1"/>
</dbReference>
<evidence type="ECO:0000259" key="1">
    <source>
        <dbReference type="Pfam" id="PF01965"/>
    </source>
</evidence>
<name>A0A9E6STT7_9ACTN</name>
<reference evidence="2 4" key="1">
    <citation type="submission" date="2019-11" db="EMBL/GenBank/DDBJ databases">
        <title>Eggerthellaceae novel genus isolated from the rectal contents of marmort.</title>
        <authorList>
            <person name="Zhang G."/>
        </authorList>
    </citation>
    <scope>NUCLEOTIDE SEQUENCE [LARGE SCALE GENOMIC DNA]</scope>
    <source>
        <strain evidence="4">zg-886</strain>
        <strain evidence="2">Zg-886</strain>
    </source>
</reference>
<dbReference type="NCBIfam" id="TIGR01383">
    <property type="entry name" value="not_thiJ"/>
    <property type="match status" value="1"/>
</dbReference>
<dbReference type="PANTHER" id="PTHR48094:SF12">
    <property type="entry name" value="PARKINSON DISEASE PROTEIN 7 HOMOLOG"/>
    <property type="match status" value="1"/>
</dbReference>
<evidence type="ECO:0000313" key="4">
    <source>
        <dbReference type="Proteomes" id="UP000636394"/>
    </source>
</evidence>
<dbReference type="Proteomes" id="UP000636394">
    <property type="component" value="Unassembled WGS sequence"/>
</dbReference>
<sequence>MKKVAMMAVNGSEPIEVLAPVDVLRRGGVEVTIVSCEAGDKIVTDQGIYLGADANVKDVDLLSFDMIVVPGGSGVEALKKNAALKDALTTFLAESRPVGSICAGPTVLNEFGLLEGRKVTCYPGCEAGLPAGVFQEGIGVVRDGNLVTASGPGLALDFGVALLRQLMGDDVAEGVARGMLMKNA</sequence>
<dbReference type="KEGG" id="ebz:J7S26_04570"/>
<reference evidence="3" key="2">
    <citation type="submission" date="2021-04" db="EMBL/GenBank/DDBJ databases">
        <title>Novel species in family Eggerthellaceae.</title>
        <authorList>
            <person name="Zhang G."/>
        </authorList>
    </citation>
    <scope>NUCLEOTIDE SEQUENCE</scope>
    <source>
        <strain evidence="3">Zg-886</strain>
    </source>
</reference>
<dbReference type="Gene3D" id="3.40.50.880">
    <property type="match status" value="1"/>
</dbReference>
<evidence type="ECO:0000313" key="2">
    <source>
        <dbReference type="EMBL" id="NHM13818.1"/>
    </source>
</evidence>
<dbReference type="Proteomes" id="UP000671910">
    <property type="component" value="Chromosome"/>
</dbReference>
<organism evidence="3 5">
    <name type="scientific">Xiamenia xianingshaonis</name>
    <dbReference type="NCBI Taxonomy" id="2682776"/>
    <lineage>
        <taxon>Bacteria</taxon>
        <taxon>Bacillati</taxon>
        <taxon>Actinomycetota</taxon>
        <taxon>Coriobacteriia</taxon>
        <taxon>Eggerthellales</taxon>
        <taxon>Eggerthellaceae</taxon>
        <taxon>Xiamenia</taxon>
    </lineage>
</organism>
<gene>
    <name evidence="2" type="ORF">GMI68_03350</name>
    <name evidence="3" type="ORF">J7S26_04570</name>
</gene>
<protein>
    <submittedName>
        <fullName evidence="2">DJ-1 family protein</fullName>
    </submittedName>
    <submittedName>
        <fullName evidence="3">DJ-1/PfpI family protein</fullName>
    </submittedName>
</protein>
<keyword evidence="4" id="KW-1185">Reference proteome</keyword>
<dbReference type="InterPro" id="IPR050325">
    <property type="entry name" value="Prot/Nucl_acid_deglycase"/>
</dbReference>
<dbReference type="AlphaFoldDB" id="A0A9E6STT7"/>
<dbReference type="InterPro" id="IPR002818">
    <property type="entry name" value="DJ-1/PfpI"/>
</dbReference>
<dbReference type="SUPFAM" id="SSF52317">
    <property type="entry name" value="Class I glutamine amidotransferase-like"/>
    <property type="match status" value="1"/>
</dbReference>
<dbReference type="CDD" id="cd03135">
    <property type="entry name" value="GATase1_DJ-1"/>
    <property type="match status" value="1"/>
</dbReference>
<dbReference type="GO" id="GO:0005737">
    <property type="term" value="C:cytoplasm"/>
    <property type="evidence" value="ECO:0007669"/>
    <property type="project" value="TreeGrafter"/>
</dbReference>
<proteinExistence type="predicted"/>
<dbReference type="EMBL" id="CP072829">
    <property type="protein sequence ID" value="QTU83679.1"/>
    <property type="molecule type" value="Genomic_DNA"/>
</dbReference>
<dbReference type="Pfam" id="PF01965">
    <property type="entry name" value="DJ-1_PfpI"/>
    <property type="match status" value="1"/>
</dbReference>
<evidence type="ECO:0000313" key="3">
    <source>
        <dbReference type="EMBL" id="QTU83679.1"/>
    </source>
</evidence>
<dbReference type="PANTHER" id="PTHR48094">
    <property type="entry name" value="PROTEIN/NUCLEIC ACID DEGLYCASE DJ-1-RELATED"/>
    <property type="match status" value="1"/>
</dbReference>